<protein>
    <submittedName>
        <fullName evidence="3">Uncharacterized protein</fullName>
    </submittedName>
</protein>
<sequence>MCNIVLGFLKLKLQLAVTGWIITMFAEMFGVELAAIVEASTEEIAKAEDKKAEKTSLKEEATKEVRENVEMKVDEREKPKVPVSLFEVSPGFVRPVPLSKPELDLLPKPIMPKEVIKEEIREIKETKVKVEEEKKAKPAEPKVAVCPPATKTATGTKQEQIKHSYGCKSNWGSDRNSSTYVSTPNQPTPGSVSNGKASNTQGSVVLNKDASEQSAENPVPNGKALEQSNQASGSAIEKSAFNIGAKKQSVERLDFTVGFWDGAENEPKQSSVNDAQENPKSKFTDVLKERAARGNGGNMHSGNDKKGFDAEKWKRENPGPGGGKLLSVEKERFDDHRDTARKIEERKRQSKQSGSSMKR</sequence>
<evidence type="ECO:0000313" key="4">
    <source>
        <dbReference type="EMBL" id="GFR11931.1"/>
    </source>
</evidence>
<evidence type="ECO:0000256" key="1">
    <source>
        <dbReference type="SAM" id="Coils"/>
    </source>
</evidence>
<gene>
    <name evidence="4" type="ORF">TNCT_218302</name>
    <name evidence="3" type="ORF">TNCT_502691</name>
</gene>
<keyword evidence="5" id="KW-1185">Reference proteome</keyword>
<feature type="region of interest" description="Disordered" evidence="2">
    <location>
        <begin position="261"/>
        <end position="359"/>
    </location>
</feature>
<evidence type="ECO:0000256" key="2">
    <source>
        <dbReference type="SAM" id="MobiDB-lite"/>
    </source>
</evidence>
<name>A0A8X6G5E9_TRICU</name>
<proteinExistence type="predicted"/>
<dbReference type="AlphaFoldDB" id="A0A8X6G5E9"/>
<evidence type="ECO:0000313" key="3">
    <source>
        <dbReference type="EMBL" id="GFQ94739.1"/>
    </source>
</evidence>
<dbReference type="EMBL" id="BMAO01026721">
    <property type="protein sequence ID" value="GFR11931.1"/>
    <property type="molecule type" value="Genomic_DNA"/>
</dbReference>
<evidence type="ECO:0000313" key="5">
    <source>
        <dbReference type="Proteomes" id="UP000887116"/>
    </source>
</evidence>
<feature type="compositionally biased region" description="Basic and acidic residues" evidence="2">
    <location>
        <begin position="302"/>
        <end position="317"/>
    </location>
</feature>
<feature type="compositionally biased region" description="Basic and acidic residues" evidence="2">
    <location>
        <begin position="277"/>
        <end position="292"/>
    </location>
</feature>
<feature type="coiled-coil region" evidence="1">
    <location>
        <begin position="37"/>
        <end position="67"/>
    </location>
</feature>
<keyword evidence="1" id="KW-0175">Coiled coil</keyword>
<feature type="compositionally biased region" description="Polar residues" evidence="2">
    <location>
        <begin position="170"/>
        <end position="204"/>
    </location>
</feature>
<comment type="caution">
    <text evidence="3">The sequence shown here is derived from an EMBL/GenBank/DDBJ whole genome shotgun (WGS) entry which is preliminary data.</text>
</comment>
<dbReference type="Proteomes" id="UP000887116">
    <property type="component" value="Unassembled WGS sequence"/>
</dbReference>
<feature type="region of interest" description="Disordered" evidence="2">
    <location>
        <begin position="132"/>
        <end position="234"/>
    </location>
</feature>
<organism evidence="3 5">
    <name type="scientific">Trichonephila clavata</name>
    <name type="common">Joro spider</name>
    <name type="synonym">Nephila clavata</name>
    <dbReference type="NCBI Taxonomy" id="2740835"/>
    <lineage>
        <taxon>Eukaryota</taxon>
        <taxon>Metazoa</taxon>
        <taxon>Ecdysozoa</taxon>
        <taxon>Arthropoda</taxon>
        <taxon>Chelicerata</taxon>
        <taxon>Arachnida</taxon>
        <taxon>Araneae</taxon>
        <taxon>Araneomorphae</taxon>
        <taxon>Entelegynae</taxon>
        <taxon>Araneoidea</taxon>
        <taxon>Nephilidae</taxon>
        <taxon>Trichonephila</taxon>
    </lineage>
</organism>
<reference evidence="3" key="1">
    <citation type="submission" date="2020-07" db="EMBL/GenBank/DDBJ databases">
        <title>Multicomponent nature underlies the extraordinary mechanical properties of spider dragline silk.</title>
        <authorList>
            <person name="Kono N."/>
            <person name="Nakamura H."/>
            <person name="Mori M."/>
            <person name="Yoshida Y."/>
            <person name="Ohtoshi R."/>
            <person name="Malay A.D."/>
            <person name="Moran D.A.P."/>
            <person name="Tomita M."/>
            <person name="Numata K."/>
            <person name="Arakawa K."/>
        </authorList>
    </citation>
    <scope>NUCLEOTIDE SEQUENCE</scope>
</reference>
<accession>A0A8X6G5E9</accession>
<feature type="compositionally biased region" description="Basic and acidic residues" evidence="2">
    <location>
        <begin position="327"/>
        <end position="347"/>
    </location>
</feature>
<dbReference type="EMBL" id="BMAO01004460">
    <property type="protein sequence ID" value="GFQ94739.1"/>
    <property type="molecule type" value="Genomic_DNA"/>
</dbReference>